<accession>A0AAV4Y7X5</accession>
<protein>
    <submittedName>
        <fullName evidence="2">Uncharacterized protein</fullName>
    </submittedName>
</protein>
<organism evidence="2 3">
    <name type="scientific">Caerostris extrusa</name>
    <name type="common">Bark spider</name>
    <name type="synonym">Caerostris bankana</name>
    <dbReference type="NCBI Taxonomy" id="172846"/>
    <lineage>
        <taxon>Eukaryota</taxon>
        <taxon>Metazoa</taxon>
        <taxon>Ecdysozoa</taxon>
        <taxon>Arthropoda</taxon>
        <taxon>Chelicerata</taxon>
        <taxon>Arachnida</taxon>
        <taxon>Araneae</taxon>
        <taxon>Araneomorphae</taxon>
        <taxon>Entelegynae</taxon>
        <taxon>Araneoidea</taxon>
        <taxon>Araneidae</taxon>
        <taxon>Caerostris</taxon>
    </lineage>
</organism>
<reference evidence="2 3" key="1">
    <citation type="submission" date="2021-06" db="EMBL/GenBank/DDBJ databases">
        <title>Caerostris extrusa draft genome.</title>
        <authorList>
            <person name="Kono N."/>
            <person name="Arakawa K."/>
        </authorList>
    </citation>
    <scope>NUCLEOTIDE SEQUENCE [LARGE SCALE GENOMIC DNA]</scope>
</reference>
<keyword evidence="3" id="KW-1185">Reference proteome</keyword>
<comment type="caution">
    <text evidence="2">The sequence shown here is derived from an EMBL/GenBank/DDBJ whole genome shotgun (WGS) entry which is preliminary data.</text>
</comment>
<evidence type="ECO:0000313" key="2">
    <source>
        <dbReference type="EMBL" id="GIZ02031.1"/>
    </source>
</evidence>
<sequence>MRYFYGGHYGGGGDQGQDVVVEPDDADEKIYNCDSVMPPTLYMNEECMDDELPSQKPSKQVTTVVPKDESSQEIPQYDEFKIDFPTPLVIADDLLVENEEIVKTLQATLPTGTRTHEETAKSTGAQKYEETTPPTADQKHEGKMIIDFPLSKVPDIIVFSNEVGKYDFKMYRFARKYGSTTLYRGEEETD</sequence>
<dbReference type="EMBL" id="BPLR01018750">
    <property type="protein sequence ID" value="GIZ02031.1"/>
    <property type="molecule type" value="Genomic_DNA"/>
</dbReference>
<name>A0AAV4Y7X5_CAEEX</name>
<proteinExistence type="predicted"/>
<feature type="region of interest" description="Disordered" evidence="1">
    <location>
        <begin position="51"/>
        <end position="72"/>
    </location>
</feature>
<evidence type="ECO:0000313" key="3">
    <source>
        <dbReference type="Proteomes" id="UP001054945"/>
    </source>
</evidence>
<dbReference type="AlphaFoldDB" id="A0AAV4Y7X5"/>
<evidence type="ECO:0000256" key="1">
    <source>
        <dbReference type="SAM" id="MobiDB-lite"/>
    </source>
</evidence>
<gene>
    <name evidence="2" type="ORF">CEXT_167631</name>
</gene>
<dbReference type="Proteomes" id="UP001054945">
    <property type="component" value="Unassembled WGS sequence"/>
</dbReference>
<feature type="region of interest" description="Disordered" evidence="1">
    <location>
        <begin position="112"/>
        <end position="139"/>
    </location>
</feature>